<name>A0A6C0LDT1_9ZZZZ</name>
<reference evidence="1" key="1">
    <citation type="journal article" date="2020" name="Nature">
        <title>Giant virus diversity and host interactions through global metagenomics.</title>
        <authorList>
            <person name="Schulz F."/>
            <person name="Roux S."/>
            <person name="Paez-Espino D."/>
            <person name="Jungbluth S."/>
            <person name="Walsh D.A."/>
            <person name="Denef V.J."/>
            <person name="McMahon K.D."/>
            <person name="Konstantinidis K.T."/>
            <person name="Eloe-Fadrosh E.A."/>
            <person name="Kyrpides N.C."/>
            <person name="Woyke T."/>
        </authorList>
    </citation>
    <scope>NUCLEOTIDE SEQUENCE</scope>
    <source>
        <strain evidence="1">GVMAG-M-3300027769-26</strain>
    </source>
</reference>
<dbReference type="EMBL" id="MN740464">
    <property type="protein sequence ID" value="QHU27888.1"/>
    <property type="molecule type" value="Genomic_DNA"/>
</dbReference>
<sequence>MTGTATDIIISIMSLTNKGTGAGGANTNITGKKFEDKTDNLSVLLLDGYVKKDYYLYKSFDDKTITYVSQRGLKKYMNTKYNIDIFRNPDEAYIIDYKNGKKVIKILEKKNQRGEGSVETKLWAGPSLKREYEIVLGNNFEVQYSYTVNDFLKQCILSNKKKYEILNIILQENDISVFFGDDEDYFELLNKWVTA</sequence>
<protein>
    <submittedName>
        <fullName evidence="1">Uncharacterized protein</fullName>
    </submittedName>
</protein>
<dbReference type="AlphaFoldDB" id="A0A6C0LDT1"/>
<proteinExistence type="predicted"/>
<evidence type="ECO:0000313" key="1">
    <source>
        <dbReference type="EMBL" id="QHU27888.1"/>
    </source>
</evidence>
<organism evidence="1">
    <name type="scientific">viral metagenome</name>
    <dbReference type="NCBI Taxonomy" id="1070528"/>
    <lineage>
        <taxon>unclassified sequences</taxon>
        <taxon>metagenomes</taxon>
        <taxon>organismal metagenomes</taxon>
    </lineage>
</organism>
<accession>A0A6C0LDT1</accession>